<dbReference type="InterPro" id="IPR006311">
    <property type="entry name" value="TAT_signal"/>
</dbReference>
<dbReference type="InterPro" id="IPR000914">
    <property type="entry name" value="SBP_5_dom"/>
</dbReference>
<dbReference type="RefSeq" id="WP_354460230.1">
    <property type="nucleotide sequence ID" value="NZ_JBEWSZ010000001.1"/>
</dbReference>
<evidence type="ECO:0000256" key="3">
    <source>
        <dbReference type="ARBA" id="ARBA00022729"/>
    </source>
</evidence>
<accession>A0ABV2DDU0</accession>
<dbReference type="InterPro" id="IPR039424">
    <property type="entry name" value="SBP_5"/>
</dbReference>
<name>A0ABV2DDU0_9HYPH</name>
<dbReference type="Pfam" id="PF00496">
    <property type="entry name" value="SBP_bac_5"/>
    <property type="match status" value="1"/>
</dbReference>
<dbReference type="InterPro" id="IPR030678">
    <property type="entry name" value="Peptide/Ni-bd"/>
</dbReference>
<dbReference type="PIRSF" id="PIRSF002741">
    <property type="entry name" value="MppA"/>
    <property type="match status" value="1"/>
</dbReference>
<organism evidence="5 6">
    <name type="scientific">Mesorhizobium shangrilense</name>
    <dbReference type="NCBI Taxonomy" id="460060"/>
    <lineage>
        <taxon>Bacteria</taxon>
        <taxon>Pseudomonadati</taxon>
        <taxon>Pseudomonadota</taxon>
        <taxon>Alphaproteobacteria</taxon>
        <taxon>Hyphomicrobiales</taxon>
        <taxon>Phyllobacteriaceae</taxon>
        <taxon>Mesorhizobium</taxon>
    </lineage>
</organism>
<evidence type="ECO:0000256" key="2">
    <source>
        <dbReference type="ARBA" id="ARBA00005695"/>
    </source>
</evidence>
<evidence type="ECO:0000259" key="4">
    <source>
        <dbReference type="Pfam" id="PF00496"/>
    </source>
</evidence>
<evidence type="ECO:0000256" key="1">
    <source>
        <dbReference type="ARBA" id="ARBA00004418"/>
    </source>
</evidence>
<dbReference type="CDD" id="cd08503">
    <property type="entry name" value="PBP2_NikA_DppA_OppA_like_17"/>
    <property type="match status" value="1"/>
</dbReference>
<comment type="similarity">
    <text evidence="2">Belongs to the bacterial solute-binding protein 5 family.</text>
</comment>
<keyword evidence="6" id="KW-1185">Reference proteome</keyword>
<dbReference type="Proteomes" id="UP001548832">
    <property type="component" value="Unassembled WGS sequence"/>
</dbReference>
<dbReference type="Gene3D" id="3.40.190.10">
    <property type="entry name" value="Periplasmic binding protein-like II"/>
    <property type="match status" value="1"/>
</dbReference>
<dbReference type="PANTHER" id="PTHR30290">
    <property type="entry name" value="PERIPLASMIC BINDING COMPONENT OF ABC TRANSPORTER"/>
    <property type="match status" value="1"/>
</dbReference>
<sequence length="519" mass="57093">MKLPSDLRWSPTRREILSGAAKLGLAATLAGAGLGSARAEAPKKGGTLRMALAGGSSGDSLDPRTYTETVARNVGVSICNQLVEITPDNKLVSELAESWETKGAQSWTIDLRKDVQFHNGKTLEAADVIYSINLHRGETSSGAKAIFNAIKDVKADGKNQLTIELEAPNADFMYAFSDYHATIVPDGFTDFKNLVGTGGYKLRVFEPGIRSIVERNENYWKPDRAHVDAVETTVMNDATARVTALRSGAADIINRVDRKIVGLMASIPNIEIVRSPGGIHWTFIALDNVKPTSDNNVRQALKYAFDREKVLDLIFKGLGTIGNDQPISPLSPYYNAELPQHQFDPDKSKFYLKQAGLGALSLDLYTSDAAFPEAIDMATIYQNGASAGGVNLNVQRRPADGYWTDTWMKKPFCMSVWLTRPIDQTFSLIYKSGASWNESYWSNEKFDKLLAEGKSALDFDKRKEIYGEMQVILNNEGPSVIPVFADFLDAKRSRVQGFEPSAVSDLSGDRVAERVWLTA</sequence>
<reference evidence="5 6" key="1">
    <citation type="submission" date="2024-06" db="EMBL/GenBank/DDBJ databases">
        <authorList>
            <person name="Kim D.-U."/>
        </authorList>
    </citation>
    <scope>NUCLEOTIDE SEQUENCE [LARGE SCALE GENOMIC DNA]</scope>
    <source>
        <strain evidence="5 6">KACC15460</strain>
    </source>
</reference>
<protein>
    <submittedName>
        <fullName evidence="5">ABC transporter substrate-binding protein</fullName>
    </submittedName>
</protein>
<evidence type="ECO:0000313" key="6">
    <source>
        <dbReference type="Proteomes" id="UP001548832"/>
    </source>
</evidence>
<dbReference type="Gene3D" id="3.10.105.10">
    <property type="entry name" value="Dipeptide-binding Protein, Domain 3"/>
    <property type="match status" value="1"/>
</dbReference>
<gene>
    <name evidence="5" type="ORF">ABVQ20_14655</name>
</gene>
<dbReference type="EMBL" id="JBEWSZ010000001">
    <property type="protein sequence ID" value="MET2828221.1"/>
    <property type="molecule type" value="Genomic_DNA"/>
</dbReference>
<evidence type="ECO:0000313" key="5">
    <source>
        <dbReference type="EMBL" id="MET2828221.1"/>
    </source>
</evidence>
<dbReference type="PROSITE" id="PS51318">
    <property type="entry name" value="TAT"/>
    <property type="match status" value="1"/>
</dbReference>
<proteinExistence type="inferred from homology"/>
<keyword evidence="3" id="KW-0732">Signal</keyword>
<feature type="domain" description="Solute-binding protein family 5" evidence="4">
    <location>
        <begin position="90"/>
        <end position="431"/>
    </location>
</feature>
<dbReference type="PANTHER" id="PTHR30290:SF38">
    <property type="entry name" value="D,D-DIPEPTIDE-BINDING PERIPLASMIC PROTEIN DDPA-RELATED"/>
    <property type="match status" value="1"/>
</dbReference>
<comment type="subcellular location">
    <subcellularLocation>
        <location evidence="1">Periplasm</location>
    </subcellularLocation>
</comment>
<comment type="caution">
    <text evidence="5">The sequence shown here is derived from an EMBL/GenBank/DDBJ whole genome shotgun (WGS) entry which is preliminary data.</text>
</comment>
<dbReference type="SUPFAM" id="SSF53850">
    <property type="entry name" value="Periplasmic binding protein-like II"/>
    <property type="match status" value="1"/>
</dbReference>